<accession>A0ACB8CNZ9</accession>
<organism evidence="1 2">
    <name type="scientific">Dermacentor silvarum</name>
    <name type="common">Tick</name>
    <dbReference type="NCBI Taxonomy" id="543639"/>
    <lineage>
        <taxon>Eukaryota</taxon>
        <taxon>Metazoa</taxon>
        <taxon>Ecdysozoa</taxon>
        <taxon>Arthropoda</taxon>
        <taxon>Chelicerata</taxon>
        <taxon>Arachnida</taxon>
        <taxon>Acari</taxon>
        <taxon>Parasitiformes</taxon>
        <taxon>Ixodida</taxon>
        <taxon>Ixodoidea</taxon>
        <taxon>Ixodidae</taxon>
        <taxon>Rhipicephalinae</taxon>
        <taxon>Dermacentor</taxon>
    </lineage>
</organism>
<protein>
    <submittedName>
        <fullName evidence="1">Uncharacterized protein</fullName>
    </submittedName>
</protein>
<dbReference type="Proteomes" id="UP000821865">
    <property type="component" value="Chromosome 5"/>
</dbReference>
<reference evidence="1" key="1">
    <citation type="submission" date="2020-05" db="EMBL/GenBank/DDBJ databases">
        <title>Large-scale comparative analyses of tick genomes elucidate their genetic diversity and vector capacities.</title>
        <authorList>
            <person name="Jia N."/>
            <person name="Wang J."/>
            <person name="Shi W."/>
            <person name="Du L."/>
            <person name="Sun Y."/>
            <person name="Zhan W."/>
            <person name="Jiang J."/>
            <person name="Wang Q."/>
            <person name="Zhang B."/>
            <person name="Ji P."/>
            <person name="Sakyi L.B."/>
            <person name="Cui X."/>
            <person name="Yuan T."/>
            <person name="Jiang B."/>
            <person name="Yang W."/>
            <person name="Lam T.T.-Y."/>
            <person name="Chang Q."/>
            <person name="Ding S."/>
            <person name="Wang X."/>
            <person name="Zhu J."/>
            <person name="Ruan X."/>
            <person name="Zhao L."/>
            <person name="Wei J."/>
            <person name="Que T."/>
            <person name="Du C."/>
            <person name="Cheng J."/>
            <person name="Dai P."/>
            <person name="Han X."/>
            <person name="Huang E."/>
            <person name="Gao Y."/>
            <person name="Liu J."/>
            <person name="Shao H."/>
            <person name="Ye R."/>
            <person name="Li L."/>
            <person name="Wei W."/>
            <person name="Wang X."/>
            <person name="Wang C."/>
            <person name="Yang T."/>
            <person name="Huo Q."/>
            <person name="Li W."/>
            <person name="Guo W."/>
            <person name="Chen H."/>
            <person name="Zhou L."/>
            <person name="Ni X."/>
            <person name="Tian J."/>
            <person name="Zhou Y."/>
            <person name="Sheng Y."/>
            <person name="Liu T."/>
            <person name="Pan Y."/>
            <person name="Xia L."/>
            <person name="Li J."/>
            <person name="Zhao F."/>
            <person name="Cao W."/>
        </authorList>
    </citation>
    <scope>NUCLEOTIDE SEQUENCE</scope>
    <source>
        <strain evidence="1">Dsil-2018</strain>
    </source>
</reference>
<gene>
    <name evidence="1" type="ORF">HPB49_002685</name>
</gene>
<sequence length="325" mass="35775">MFSTGISPPPTFIDTPDIFTGIQSDQTIRNPPPSSFVALSWDRRTANFRRASAEYAANQGRATSTVAAATPTSHSADVRETAETAGTQTRPHDGTAEAPRLPDEYDVSLETLTRHFAAPCKIRLQRHGFRERRELQGKPITDFATALRELAVLRDFATQADDNMCEQFVAGVMADEWIAPITAYAPRVTADSAHARTPHPRLIGIPPPPLPRRPELQLSAQTTAQQVACHQRVPLAVTHALPADATVTFGELVEAPAAHENGTLPRSTKSHRKKMLQKMHPGLLTRLLMRPRICPLEQGHPKERSDPNSRKPLPIVYHAVAIVVF</sequence>
<evidence type="ECO:0000313" key="2">
    <source>
        <dbReference type="Proteomes" id="UP000821865"/>
    </source>
</evidence>
<name>A0ACB8CNZ9_DERSI</name>
<keyword evidence="2" id="KW-1185">Reference proteome</keyword>
<evidence type="ECO:0000313" key="1">
    <source>
        <dbReference type="EMBL" id="KAH7948821.1"/>
    </source>
</evidence>
<proteinExistence type="predicted"/>
<comment type="caution">
    <text evidence="1">The sequence shown here is derived from an EMBL/GenBank/DDBJ whole genome shotgun (WGS) entry which is preliminary data.</text>
</comment>
<dbReference type="EMBL" id="CM023474">
    <property type="protein sequence ID" value="KAH7948821.1"/>
    <property type="molecule type" value="Genomic_DNA"/>
</dbReference>